<evidence type="ECO:0000256" key="5">
    <source>
        <dbReference type="ARBA" id="ARBA00018679"/>
    </source>
</evidence>
<evidence type="ECO:0000256" key="3">
    <source>
        <dbReference type="ARBA" id="ARBA00004979"/>
    </source>
</evidence>
<evidence type="ECO:0000256" key="1">
    <source>
        <dbReference type="ARBA" id="ARBA00001933"/>
    </source>
</evidence>
<dbReference type="InterPro" id="IPR050214">
    <property type="entry name" value="Cys_Synth/Cystath_Beta-Synth"/>
</dbReference>
<feature type="binding site" evidence="13">
    <location>
        <position position="96"/>
    </location>
    <ligand>
        <name>pyridoxal 5'-phosphate</name>
        <dbReference type="ChEBI" id="CHEBI:597326"/>
    </ligand>
</feature>
<dbReference type="UniPathway" id="UPA00050">
    <property type="reaction ID" value="UER00065"/>
</dbReference>
<comment type="catalytic activity">
    <reaction evidence="10 12">
        <text>O-phospho-L-homoserine + H2O = L-threonine + phosphate</text>
        <dbReference type="Rhea" id="RHEA:10840"/>
        <dbReference type="ChEBI" id="CHEBI:15377"/>
        <dbReference type="ChEBI" id="CHEBI:43474"/>
        <dbReference type="ChEBI" id="CHEBI:57590"/>
        <dbReference type="ChEBI" id="CHEBI:57926"/>
        <dbReference type="EC" id="4.2.3.1"/>
    </reaction>
</comment>
<protein>
    <recommendedName>
        <fullName evidence="5 11">Threonine synthase</fullName>
        <ecNumber evidence="11 12">4.2.3.1</ecNumber>
    </recommendedName>
</protein>
<evidence type="ECO:0000313" key="17">
    <source>
        <dbReference type="Proteomes" id="UP000250079"/>
    </source>
</evidence>
<dbReference type="PROSITE" id="PS00165">
    <property type="entry name" value="DEHYDRATASE_SER_THR"/>
    <property type="match status" value="1"/>
</dbReference>
<name>A0A2Z2NUY7_9GAMM</name>
<dbReference type="Gene3D" id="3.40.50.1100">
    <property type="match status" value="2"/>
</dbReference>
<evidence type="ECO:0000256" key="8">
    <source>
        <dbReference type="ARBA" id="ARBA00022898"/>
    </source>
</evidence>
<evidence type="ECO:0000256" key="7">
    <source>
        <dbReference type="ARBA" id="ARBA00022697"/>
    </source>
</evidence>
<proteinExistence type="inferred from homology"/>
<dbReference type="FunFam" id="3.40.50.1100:FF:000013">
    <property type="entry name" value="Threonine synthase"/>
    <property type="match status" value="1"/>
</dbReference>
<dbReference type="GO" id="GO:0004124">
    <property type="term" value="F:cysteine synthase activity"/>
    <property type="evidence" value="ECO:0007669"/>
    <property type="project" value="UniProtKB-EC"/>
</dbReference>
<dbReference type="NCBIfam" id="TIGR00260">
    <property type="entry name" value="thrC"/>
    <property type="match status" value="1"/>
</dbReference>
<dbReference type="RefSeq" id="WP_088920088.1">
    <property type="nucleotide sequence ID" value="NZ_CP018632.1"/>
</dbReference>
<feature type="domain" description="Tryptophan synthase beta chain-like PALP" evidence="15">
    <location>
        <begin position="31"/>
        <end position="346"/>
    </location>
</feature>
<dbReference type="GO" id="GO:0009088">
    <property type="term" value="P:threonine biosynthetic process"/>
    <property type="evidence" value="ECO:0007669"/>
    <property type="project" value="UniProtKB-UniRule"/>
</dbReference>
<comment type="catalytic activity">
    <reaction evidence="9">
        <text>O-acetyl-L-serine + hydrogen sulfide = L-cysteine + acetate</text>
        <dbReference type="Rhea" id="RHEA:14829"/>
        <dbReference type="ChEBI" id="CHEBI:29919"/>
        <dbReference type="ChEBI" id="CHEBI:30089"/>
        <dbReference type="ChEBI" id="CHEBI:35235"/>
        <dbReference type="ChEBI" id="CHEBI:58340"/>
        <dbReference type="EC" id="2.5.1.47"/>
    </reaction>
</comment>
<gene>
    <name evidence="16" type="primary">thrC</name>
    <name evidence="16" type="ORF">IMCC3135_25380</name>
</gene>
<comment type="pathway">
    <text evidence="2">Amino-acid biosynthesis; L-cysteine biosynthesis; L-cysteine from L-serine: step 2/2.</text>
</comment>
<evidence type="ECO:0000256" key="10">
    <source>
        <dbReference type="ARBA" id="ARBA00049144"/>
    </source>
</evidence>
<evidence type="ECO:0000256" key="6">
    <source>
        <dbReference type="ARBA" id="ARBA00022605"/>
    </source>
</evidence>
<dbReference type="EC" id="4.2.3.1" evidence="11 12"/>
<evidence type="ECO:0000256" key="14">
    <source>
        <dbReference type="PIRSR" id="PIRSR038945-2"/>
    </source>
</evidence>
<evidence type="ECO:0000256" key="11">
    <source>
        <dbReference type="NCBIfam" id="TIGR00260"/>
    </source>
</evidence>
<dbReference type="CDD" id="cd01563">
    <property type="entry name" value="Thr-synth_1"/>
    <property type="match status" value="1"/>
</dbReference>
<comment type="function">
    <text evidence="12">Catalyzes the gamma-elimination of phosphate from L-phosphohomoserine and the beta-addition of water to produce L-threonine.</text>
</comment>
<evidence type="ECO:0000256" key="4">
    <source>
        <dbReference type="ARBA" id="ARBA00005517"/>
    </source>
</evidence>
<dbReference type="PANTHER" id="PTHR10314">
    <property type="entry name" value="CYSTATHIONINE BETA-SYNTHASE"/>
    <property type="match status" value="1"/>
</dbReference>
<dbReference type="InterPro" id="IPR026260">
    <property type="entry name" value="Thr_Synthase_bac/arc"/>
</dbReference>
<dbReference type="InterPro" id="IPR001926">
    <property type="entry name" value="TrpB-like_PALP"/>
</dbReference>
<feature type="modified residue" description="N6-(pyridoxal phosphate)lysine" evidence="14">
    <location>
        <position position="70"/>
    </location>
</feature>
<organism evidence="16 17">
    <name type="scientific">Granulosicoccus antarcticus IMCC3135</name>
    <dbReference type="NCBI Taxonomy" id="1192854"/>
    <lineage>
        <taxon>Bacteria</taxon>
        <taxon>Pseudomonadati</taxon>
        <taxon>Pseudomonadota</taxon>
        <taxon>Gammaproteobacteria</taxon>
        <taxon>Chromatiales</taxon>
        <taxon>Granulosicoccaceae</taxon>
        <taxon>Granulosicoccus</taxon>
    </lineage>
</organism>
<dbReference type="AlphaFoldDB" id="A0A2Z2NUY7"/>
<dbReference type="KEGG" id="gai:IMCC3135_25380"/>
<dbReference type="OrthoDB" id="9778118at2"/>
<comment type="pathway">
    <text evidence="3 12">Amino-acid biosynthesis; L-threonine biosynthesis; L-threonine from L-aspartate: step 5/5.</text>
</comment>
<evidence type="ECO:0000313" key="16">
    <source>
        <dbReference type="EMBL" id="ASJ75139.1"/>
    </source>
</evidence>
<evidence type="ECO:0000256" key="13">
    <source>
        <dbReference type="PIRSR" id="PIRSR038945-1"/>
    </source>
</evidence>
<dbReference type="InterPro" id="IPR004450">
    <property type="entry name" value="Thr_synthase-like"/>
</dbReference>
<dbReference type="Proteomes" id="UP000250079">
    <property type="component" value="Chromosome"/>
</dbReference>
<dbReference type="PIRSF" id="PIRSF038945">
    <property type="entry name" value="Thr_synthase"/>
    <property type="match status" value="1"/>
</dbReference>
<keyword evidence="7 12" id="KW-0791">Threonine biosynthesis</keyword>
<keyword evidence="6 12" id="KW-0028">Amino-acid biosynthesis</keyword>
<dbReference type="Pfam" id="PF00291">
    <property type="entry name" value="PALP"/>
    <property type="match status" value="1"/>
</dbReference>
<dbReference type="SUPFAM" id="SSF53686">
    <property type="entry name" value="Tryptophan synthase beta subunit-like PLP-dependent enzymes"/>
    <property type="match status" value="1"/>
</dbReference>
<comment type="cofactor">
    <cofactor evidence="1 12 13">
        <name>pyridoxal 5'-phosphate</name>
        <dbReference type="ChEBI" id="CHEBI:597326"/>
    </cofactor>
</comment>
<sequence>MSATQNRAAHYTGLIDRYRDRLPVSDKTPVISLNEGDTPLIRLVNLPRELGIDVEIYVKYEGLNPTGSFKDRGMTMAVSKAAEEGAKAIVCASTGNTSAAAAAYAARAGMTAFVLIPEGKIAMGKLAQAIAHGAVVLQIKGNFDDGMRLVKEVAGEAPVAIVNSINPYRLQGQKTGAFEIVEALGRAPDYHCIPVGNAGNISAYWIGYSEACGKSTASCTLYSGAENCPYVNTAMTDKRPVMVGYQADGSAPFMRGAPVENPETLATAIRIGNPQSWDLAQAAVNESGGWFDEVSDDELLATQALLARKEGIFCEPASAVSLCGALRDVKSGLIPAGSLITCTLTGHGLKDPDIAIRGQEAVQTVEAELGAVKAAILAHI</sequence>
<keyword evidence="12 16" id="KW-0456">Lyase</keyword>
<dbReference type="InterPro" id="IPR000634">
    <property type="entry name" value="Ser/Thr_deHydtase_PyrdxlP-BS"/>
</dbReference>
<dbReference type="EMBL" id="CP018632">
    <property type="protein sequence ID" value="ASJ75139.1"/>
    <property type="molecule type" value="Genomic_DNA"/>
</dbReference>
<dbReference type="InterPro" id="IPR036052">
    <property type="entry name" value="TrpB-like_PALP_sf"/>
</dbReference>
<evidence type="ECO:0000256" key="12">
    <source>
        <dbReference type="PIRNR" id="PIRNR038945"/>
    </source>
</evidence>
<evidence type="ECO:0000256" key="9">
    <source>
        <dbReference type="ARBA" id="ARBA00047931"/>
    </source>
</evidence>
<dbReference type="GO" id="GO:0030170">
    <property type="term" value="F:pyridoxal phosphate binding"/>
    <property type="evidence" value="ECO:0007669"/>
    <property type="project" value="InterPro"/>
</dbReference>
<dbReference type="GO" id="GO:0004795">
    <property type="term" value="F:threonine synthase activity"/>
    <property type="evidence" value="ECO:0007669"/>
    <property type="project" value="UniProtKB-UniRule"/>
</dbReference>
<feature type="binding site" evidence="13">
    <location>
        <position position="345"/>
    </location>
    <ligand>
        <name>pyridoxal 5'-phosphate</name>
        <dbReference type="ChEBI" id="CHEBI:597326"/>
    </ligand>
</feature>
<keyword evidence="17" id="KW-1185">Reference proteome</keyword>
<feature type="binding site" evidence="13">
    <location>
        <begin position="196"/>
        <end position="200"/>
    </location>
    <ligand>
        <name>pyridoxal 5'-phosphate</name>
        <dbReference type="ChEBI" id="CHEBI:597326"/>
    </ligand>
</feature>
<evidence type="ECO:0000256" key="2">
    <source>
        <dbReference type="ARBA" id="ARBA00004962"/>
    </source>
</evidence>
<keyword evidence="8 12" id="KW-0663">Pyridoxal phosphate</keyword>
<accession>A0A2Z2NUY7</accession>
<evidence type="ECO:0000259" key="15">
    <source>
        <dbReference type="Pfam" id="PF00291"/>
    </source>
</evidence>
<comment type="similarity">
    <text evidence="4 12">Belongs to the threonine synthase family.</text>
</comment>
<reference evidence="16 17" key="1">
    <citation type="submission" date="2016-12" db="EMBL/GenBank/DDBJ databases">
        <authorList>
            <person name="Song W.-J."/>
            <person name="Kurnit D.M."/>
        </authorList>
    </citation>
    <scope>NUCLEOTIDE SEQUENCE [LARGE SCALE GENOMIC DNA]</scope>
    <source>
        <strain evidence="16 17">IMCC3135</strain>
    </source>
</reference>